<keyword evidence="3" id="KW-0687">Ribonucleoprotein</keyword>
<dbReference type="SUPFAM" id="SSF50249">
    <property type="entry name" value="Nucleic acid-binding proteins"/>
    <property type="match status" value="1"/>
</dbReference>
<reference evidence="7" key="1">
    <citation type="journal article" date="2023" name="Front. Mar. Sci.">
        <title>A new Merluccius polli reference genome to investigate the effects of global change in West African waters.</title>
        <authorList>
            <person name="Mateo J.L."/>
            <person name="Blanco-Fernandez C."/>
            <person name="Garcia-Vazquez E."/>
            <person name="Machado-Schiaffino G."/>
        </authorList>
    </citation>
    <scope>NUCLEOTIDE SEQUENCE</scope>
    <source>
        <strain evidence="7">C29</strain>
        <tissue evidence="7">Fin</tissue>
    </source>
</reference>
<dbReference type="InterPro" id="IPR000289">
    <property type="entry name" value="Ribosomal_eS28"/>
</dbReference>
<gene>
    <name evidence="7" type="primary">rps28</name>
    <name evidence="7" type="ORF">N1851_030279</name>
</gene>
<feature type="compositionally biased region" description="Basic and acidic residues" evidence="6">
    <location>
        <begin position="163"/>
        <end position="179"/>
    </location>
</feature>
<dbReference type="InterPro" id="IPR012340">
    <property type="entry name" value="NA-bd_OB-fold"/>
</dbReference>
<comment type="caution">
    <text evidence="7">The sequence shown here is derived from an EMBL/GenBank/DDBJ whole genome shotgun (WGS) entry which is preliminary data.</text>
</comment>
<evidence type="ECO:0000256" key="5">
    <source>
        <dbReference type="ARBA" id="ARBA00035453"/>
    </source>
</evidence>
<dbReference type="GO" id="GO:0022627">
    <property type="term" value="C:cytosolic small ribosomal subunit"/>
    <property type="evidence" value="ECO:0007669"/>
    <property type="project" value="TreeGrafter"/>
</dbReference>
<sequence length="288" mass="31739">MDASRVQPIKLARVTKVLGRTGSQGQCTQVRVEFMDDSNRSIIRNVKGPVSGDVRCLSTVEEQKKLSSAMDVLWRGHGAPGDGGPVIYSIDLSCGPCRGPPCLGPDGGSEGCNDHNRPQVRLIEEDRRSNSVCFNLRYASHWQYKYTGLFRLGARKGGQIEGLRREEDSWRSGSDRSDLLRNPASTKRPPTTTMLPSVAISLNVSHTDGRTSGPYCTPTHTHTPVLSILTSADTEREAVTSDVTCERVTGVHDEHFTQQERMSRSRARRGHAICGADHENVKLYSHVI</sequence>
<evidence type="ECO:0000256" key="1">
    <source>
        <dbReference type="ARBA" id="ARBA00005943"/>
    </source>
</evidence>
<dbReference type="Pfam" id="PF01200">
    <property type="entry name" value="Ribosomal_S28e"/>
    <property type="match status" value="1"/>
</dbReference>
<keyword evidence="2 7" id="KW-0689">Ribosomal protein</keyword>
<dbReference type="EMBL" id="JAOPHQ010005732">
    <property type="protein sequence ID" value="KAK0134155.1"/>
    <property type="molecule type" value="Genomic_DNA"/>
</dbReference>
<dbReference type="GO" id="GO:0030490">
    <property type="term" value="P:maturation of SSU-rRNA"/>
    <property type="evidence" value="ECO:0007669"/>
    <property type="project" value="TreeGrafter"/>
</dbReference>
<dbReference type="GO" id="GO:0000028">
    <property type="term" value="P:ribosomal small subunit assembly"/>
    <property type="evidence" value="ECO:0007669"/>
    <property type="project" value="TreeGrafter"/>
</dbReference>
<name>A0AA47M5R4_MERPO</name>
<keyword evidence="8" id="KW-1185">Reference proteome</keyword>
<dbReference type="GO" id="GO:0006412">
    <property type="term" value="P:translation"/>
    <property type="evidence" value="ECO:0007669"/>
    <property type="project" value="InterPro"/>
</dbReference>
<evidence type="ECO:0000256" key="3">
    <source>
        <dbReference type="ARBA" id="ARBA00023274"/>
    </source>
</evidence>
<organism evidence="7 8">
    <name type="scientific">Merluccius polli</name>
    <name type="common">Benguela hake</name>
    <name type="synonym">Merluccius cadenati</name>
    <dbReference type="NCBI Taxonomy" id="89951"/>
    <lineage>
        <taxon>Eukaryota</taxon>
        <taxon>Metazoa</taxon>
        <taxon>Chordata</taxon>
        <taxon>Craniata</taxon>
        <taxon>Vertebrata</taxon>
        <taxon>Euteleostomi</taxon>
        <taxon>Actinopterygii</taxon>
        <taxon>Neopterygii</taxon>
        <taxon>Teleostei</taxon>
        <taxon>Neoteleostei</taxon>
        <taxon>Acanthomorphata</taxon>
        <taxon>Zeiogadaria</taxon>
        <taxon>Gadariae</taxon>
        <taxon>Gadiformes</taxon>
        <taxon>Gadoidei</taxon>
        <taxon>Merlucciidae</taxon>
        <taxon>Merluccius</taxon>
    </lineage>
</organism>
<dbReference type="Gene3D" id="2.40.50.140">
    <property type="entry name" value="Nucleic acid-binding proteins"/>
    <property type="match status" value="1"/>
</dbReference>
<feature type="compositionally biased region" description="Polar residues" evidence="6">
    <location>
        <begin position="183"/>
        <end position="193"/>
    </location>
</feature>
<evidence type="ECO:0000313" key="7">
    <source>
        <dbReference type="EMBL" id="KAK0134155.1"/>
    </source>
</evidence>
<dbReference type="GO" id="GO:0003735">
    <property type="term" value="F:structural constituent of ribosome"/>
    <property type="evidence" value="ECO:0007669"/>
    <property type="project" value="InterPro"/>
</dbReference>
<evidence type="ECO:0000256" key="4">
    <source>
        <dbReference type="ARBA" id="ARBA00035146"/>
    </source>
</evidence>
<feature type="region of interest" description="Disordered" evidence="6">
    <location>
        <begin position="163"/>
        <end position="193"/>
    </location>
</feature>
<dbReference type="AlphaFoldDB" id="A0AA47M5R4"/>
<protein>
    <recommendedName>
        <fullName evidence="4">Small ribosomal subunit protein eS28</fullName>
    </recommendedName>
    <alternativeName>
        <fullName evidence="5">40S ribosomal protein S28</fullName>
    </alternativeName>
</protein>
<proteinExistence type="inferred from homology"/>
<dbReference type="PANTHER" id="PTHR10769">
    <property type="entry name" value="40S RIBOSOMAL PROTEIN S28"/>
    <property type="match status" value="1"/>
</dbReference>
<evidence type="ECO:0000256" key="6">
    <source>
        <dbReference type="SAM" id="MobiDB-lite"/>
    </source>
</evidence>
<comment type="similarity">
    <text evidence="1">Belongs to the eukaryotic ribosomal protein eS28 family.</text>
</comment>
<dbReference type="CDD" id="cd04457">
    <property type="entry name" value="S1_S28E"/>
    <property type="match status" value="1"/>
</dbReference>
<evidence type="ECO:0000256" key="2">
    <source>
        <dbReference type="ARBA" id="ARBA00022980"/>
    </source>
</evidence>
<evidence type="ECO:0000313" key="8">
    <source>
        <dbReference type="Proteomes" id="UP001174136"/>
    </source>
</evidence>
<dbReference type="Proteomes" id="UP001174136">
    <property type="component" value="Unassembled WGS sequence"/>
</dbReference>
<dbReference type="PANTHER" id="PTHR10769:SF3">
    <property type="entry name" value="SMALL RIBOSOMAL SUBUNIT PROTEIN ES28"/>
    <property type="match status" value="1"/>
</dbReference>
<accession>A0AA47M5R4</accession>